<evidence type="ECO:0000256" key="1">
    <source>
        <dbReference type="ARBA" id="ARBA00022553"/>
    </source>
</evidence>
<dbReference type="Gene3D" id="1.10.287.130">
    <property type="match status" value="1"/>
</dbReference>
<dbReference type="Gene3D" id="3.30.450.20">
    <property type="entry name" value="PAS domain"/>
    <property type="match status" value="1"/>
</dbReference>
<dbReference type="InterPro" id="IPR035965">
    <property type="entry name" value="PAS-like_dom_sf"/>
</dbReference>
<dbReference type="Gene3D" id="3.30.565.10">
    <property type="entry name" value="Histidine kinase-like ATPase, C-terminal domain"/>
    <property type="match status" value="1"/>
</dbReference>
<keyword evidence="7" id="KW-1185">Reference proteome</keyword>
<evidence type="ECO:0000259" key="3">
    <source>
        <dbReference type="PROSITE" id="PS50109"/>
    </source>
</evidence>
<accession>A0A9P6K9J2</accession>
<dbReference type="EMBL" id="JAABOA010005893">
    <property type="protein sequence ID" value="KAF9572500.1"/>
    <property type="molecule type" value="Genomic_DNA"/>
</dbReference>
<feature type="domain" description="PAS" evidence="4">
    <location>
        <begin position="27"/>
        <end position="71"/>
    </location>
</feature>
<evidence type="ECO:0000259" key="5">
    <source>
        <dbReference type="PROSITE" id="PS50113"/>
    </source>
</evidence>
<dbReference type="SUPFAM" id="SSF47384">
    <property type="entry name" value="Homodimeric domain of signal transducing histidine kinase"/>
    <property type="match status" value="1"/>
</dbReference>
<dbReference type="SMART" id="SM00091">
    <property type="entry name" value="PAS"/>
    <property type="match status" value="1"/>
</dbReference>
<dbReference type="SMART" id="SM00086">
    <property type="entry name" value="PAC"/>
    <property type="match status" value="1"/>
</dbReference>
<dbReference type="InterPro" id="IPR005467">
    <property type="entry name" value="His_kinase_dom"/>
</dbReference>
<dbReference type="OrthoDB" id="60033at2759"/>
<dbReference type="SUPFAM" id="SSF55874">
    <property type="entry name" value="ATPase domain of HSP90 chaperone/DNA topoisomerase II/histidine kinase"/>
    <property type="match status" value="1"/>
</dbReference>
<proteinExistence type="predicted"/>
<reference evidence="6" key="1">
    <citation type="journal article" date="2020" name="Fungal Divers.">
        <title>Resolving the Mortierellaceae phylogeny through synthesis of multi-gene phylogenetics and phylogenomics.</title>
        <authorList>
            <person name="Vandepol N."/>
            <person name="Liber J."/>
            <person name="Desiro A."/>
            <person name="Na H."/>
            <person name="Kennedy M."/>
            <person name="Barry K."/>
            <person name="Grigoriev I.V."/>
            <person name="Miller A.N."/>
            <person name="O'Donnell K."/>
            <person name="Stajich J.E."/>
            <person name="Bonito G."/>
        </authorList>
    </citation>
    <scope>NUCLEOTIDE SEQUENCE</scope>
    <source>
        <strain evidence="6">KOD1015</strain>
    </source>
</reference>
<feature type="compositionally biased region" description="Polar residues" evidence="2">
    <location>
        <begin position="332"/>
        <end position="350"/>
    </location>
</feature>
<dbReference type="SUPFAM" id="SSF55785">
    <property type="entry name" value="PYP-like sensor domain (PAS domain)"/>
    <property type="match status" value="1"/>
</dbReference>
<dbReference type="InterPro" id="IPR001610">
    <property type="entry name" value="PAC"/>
</dbReference>
<dbReference type="InterPro" id="IPR000700">
    <property type="entry name" value="PAS-assoc_C"/>
</dbReference>
<dbReference type="InterPro" id="IPR050956">
    <property type="entry name" value="2C_system_His_kinase"/>
</dbReference>
<dbReference type="GO" id="GO:0000155">
    <property type="term" value="F:phosphorelay sensor kinase activity"/>
    <property type="evidence" value="ECO:0007669"/>
    <property type="project" value="InterPro"/>
</dbReference>
<dbReference type="PROSITE" id="PS50112">
    <property type="entry name" value="PAS"/>
    <property type="match status" value="1"/>
</dbReference>
<organism evidence="6 7">
    <name type="scientific">Lunasporangiospora selenospora</name>
    <dbReference type="NCBI Taxonomy" id="979761"/>
    <lineage>
        <taxon>Eukaryota</taxon>
        <taxon>Fungi</taxon>
        <taxon>Fungi incertae sedis</taxon>
        <taxon>Mucoromycota</taxon>
        <taxon>Mortierellomycotina</taxon>
        <taxon>Mortierellomycetes</taxon>
        <taxon>Mortierellales</taxon>
        <taxon>Mortierellaceae</taxon>
        <taxon>Lunasporangiospora</taxon>
    </lineage>
</organism>
<dbReference type="NCBIfam" id="TIGR00229">
    <property type="entry name" value="sensory_box"/>
    <property type="match status" value="1"/>
</dbReference>
<evidence type="ECO:0008006" key="8">
    <source>
        <dbReference type="Google" id="ProtNLM"/>
    </source>
</evidence>
<dbReference type="PANTHER" id="PTHR43719:SF28">
    <property type="entry name" value="PEROXIDE STRESS-ACTIVATED HISTIDINE KINASE MAK1-RELATED"/>
    <property type="match status" value="1"/>
</dbReference>
<keyword evidence="1" id="KW-0597">Phosphoprotein</keyword>
<dbReference type="Pfam" id="PF00512">
    <property type="entry name" value="HisKA"/>
    <property type="match status" value="1"/>
</dbReference>
<dbReference type="InterPro" id="IPR003661">
    <property type="entry name" value="HisK_dim/P_dom"/>
</dbReference>
<evidence type="ECO:0000256" key="2">
    <source>
        <dbReference type="SAM" id="MobiDB-lite"/>
    </source>
</evidence>
<dbReference type="InterPro" id="IPR036890">
    <property type="entry name" value="HATPase_C_sf"/>
</dbReference>
<feature type="domain" description="PAC" evidence="5">
    <location>
        <begin position="101"/>
        <end position="155"/>
    </location>
</feature>
<protein>
    <recommendedName>
        <fullName evidence="8">Histidine kinase</fullName>
    </recommendedName>
</protein>
<dbReference type="SMART" id="SM00388">
    <property type="entry name" value="HisKA"/>
    <property type="match status" value="1"/>
</dbReference>
<dbReference type="InterPro" id="IPR036097">
    <property type="entry name" value="HisK_dim/P_sf"/>
</dbReference>
<feature type="domain" description="Histidine kinase" evidence="3">
    <location>
        <begin position="159"/>
        <end position="397"/>
    </location>
</feature>
<dbReference type="PROSITE" id="PS50113">
    <property type="entry name" value="PAC"/>
    <property type="match status" value="1"/>
</dbReference>
<evidence type="ECO:0000313" key="7">
    <source>
        <dbReference type="Proteomes" id="UP000780801"/>
    </source>
</evidence>
<comment type="caution">
    <text evidence="6">The sequence shown here is derived from an EMBL/GenBank/DDBJ whole genome shotgun (WGS) entry which is preliminary data.</text>
</comment>
<dbReference type="InterPro" id="IPR013767">
    <property type="entry name" value="PAS_fold"/>
</dbReference>
<evidence type="ECO:0000259" key="4">
    <source>
        <dbReference type="PROSITE" id="PS50112"/>
    </source>
</evidence>
<dbReference type="CDD" id="cd00130">
    <property type="entry name" value="PAS"/>
    <property type="match status" value="1"/>
</dbReference>
<name>A0A9P6K9J2_9FUNG</name>
<dbReference type="AlphaFoldDB" id="A0A9P6K9J2"/>
<feature type="region of interest" description="Disordered" evidence="2">
    <location>
        <begin position="332"/>
        <end position="359"/>
    </location>
</feature>
<evidence type="ECO:0000313" key="6">
    <source>
        <dbReference type="EMBL" id="KAF9572500.1"/>
    </source>
</evidence>
<gene>
    <name evidence="6" type="ORF">BGW38_008513</name>
</gene>
<feature type="non-terminal residue" evidence="6">
    <location>
        <position position="397"/>
    </location>
</feature>
<dbReference type="CDD" id="cd00082">
    <property type="entry name" value="HisKA"/>
    <property type="match status" value="1"/>
</dbReference>
<dbReference type="InterPro" id="IPR000014">
    <property type="entry name" value="PAS"/>
</dbReference>
<dbReference type="PROSITE" id="PS50109">
    <property type="entry name" value="HIS_KIN"/>
    <property type="match status" value="1"/>
</dbReference>
<dbReference type="GO" id="GO:0006355">
    <property type="term" value="P:regulation of DNA-templated transcription"/>
    <property type="evidence" value="ECO:0007669"/>
    <property type="project" value="InterPro"/>
</dbReference>
<dbReference type="PANTHER" id="PTHR43719">
    <property type="entry name" value="TWO-COMPONENT HISTIDINE KINASE"/>
    <property type="match status" value="1"/>
</dbReference>
<sequence>MLVMNLLVQQLGMSITNALLYQSVLQSESKLNGLLENMPCGIALWDAMAIECLYINSSWESMTGFKYEEFMESGWKLLSHEDELDVYNKHWKERVAAGVPCQWETRYRLKDGSVRWAVVRMLPIYSSTEEKKVIQWLTVTIDIDDQRRAVQLKSNFLANMSHELRTPFSGILGMLSLLRDSSGLTDEQFEFVDMAKASCEMLIRIVDDLLNFSKLKADKVTLESLPLCFEEIVGDVCDLLIPLASKKGLELVILYDEGLPLVLIGDPDRLKQILMNLIGNAIKFSTHGNVVIDIWHELKKRETTQEPECNTASAIGANSRDSQTTNLLTLPQSSRATGQRKLSVSSSTSTKDGKPQGDEVTLHCAVRDSGIGLSPEEQDMLFVSFQQTDNGTTRKYG</sequence>
<dbReference type="Proteomes" id="UP000780801">
    <property type="component" value="Unassembled WGS sequence"/>
</dbReference>
<dbReference type="Pfam" id="PF00989">
    <property type="entry name" value="PAS"/>
    <property type="match status" value="1"/>
</dbReference>